<reference evidence="1" key="1">
    <citation type="submission" date="2020-08" db="EMBL/GenBank/DDBJ databases">
        <title>Multicomponent nature underlies the extraordinary mechanical properties of spider dragline silk.</title>
        <authorList>
            <person name="Kono N."/>
            <person name="Nakamura H."/>
            <person name="Mori M."/>
            <person name="Yoshida Y."/>
            <person name="Ohtoshi R."/>
            <person name="Malay A.D."/>
            <person name="Moran D.A.P."/>
            <person name="Tomita M."/>
            <person name="Numata K."/>
            <person name="Arakawa K."/>
        </authorList>
    </citation>
    <scope>NUCLEOTIDE SEQUENCE</scope>
</reference>
<sequence length="131" mass="14603">MSYCKGPTDAATCLAGIAATYINKMRPVASENGAQTCVTHLGLNLRNKLSPVRKLRLKKANRWQRRTDSDITDDVTSIEKDEEKNEGGEVMTSVQTIPHNSTIDSFATYITWREENGVTASDILVLMRLQE</sequence>
<organism evidence="1 2">
    <name type="scientific">Nephila pilipes</name>
    <name type="common">Giant wood spider</name>
    <name type="synonym">Nephila maculata</name>
    <dbReference type="NCBI Taxonomy" id="299642"/>
    <lineage>
        <taxon>Eukaryota</taxon>
        <taxon>Metazoa</taxon>
        <taxon>Ecdysozoa</taxon>
        <taxon>Arthropoda</taxon>
        <taxon>Chelicerata</taxon>
        <taxon>Arachnida</taxon>
        <taxon>Araneae</taxon>
        <taxon>Araneomorphae</taxon>
        <taxon>Entelegynae</taxon>
        <taxon>Araneoidea</taxon>
        <taxon>Nephilidae</taxon>
        <taxon>Nephila</taxon>
    </lineage>
</organism>
<dbReference type="EMBL" id="BMAW01054012">
    <property type="protein sequence ID" value="GFS93950.1"/>
    <property type="molecule type" value="Genomic_DNA"/>
</dbReference>
<keyword evidence="2" id="KW-1185">Reference proteome</keyword>
<proteinExistence type="predicted"/>
<dbReference type="AlphaFoldDB" id="A0A8X6N4R4"/>
<evidence type="ECO:0000313" key="1">
    <source>
        <dbReference type="EMBL" id="GFS93950.1"/>
    </source>
</evidence>
<gene>
    <name evidence="1" type="ORF">NPIL_178531</name>
</gene>
<evidence type="ECO:0000313" key="2">
    <source>
        <dbReference type="Proteomes" id="UP000887013"/>
    </source>
</evidence>
<dbReference type="Proteomes" id="UP000887013">
    <property type="component" value="Unassembled WGS sequence"/>
</dbReference>
<name>A0A8X6N4R4_NEPPI</name>
<accession>A0A8X6N4R4</accession>
<comment type="caution">
    <text evidence="1">The sequence shown here is derived from an EMBL/GenBank/DDBJ whole genome shotgun (WGS) entry which is preliminary data.</text>
</comment>
<protein>
    <submittedName>
        <fullName evidence="1">Uncharacterized protein</fullName>
    </submittedName>
</protein>